<feature type="non-terminal residue" evidence="1">
    <location>
        <position position="1"/>
    </location>
</feature>
<reference evidence="1" key="1">
    <citation type="submission" date="2022-06" db="EMBL/GenBank/DDBJ databases">
        <title>Phylogenomic reconstructions and comparative analyses of Kickxellomycotina fungi.</title>
        <authorList>
            <person name="Reynolds N.K."/>
            <person name="Stajich J.E."/>
            <person name="Barry K."/>
            <person name="Grigoriev I.V."/>
            <person name="Crous P."/>
            <person name="Smith M.E."/>
        </authorList>
    </citation>
    <scope>NUCLEOTIDE SEQUENCE</scope>
    <source>
        <strain evidence="1">RSA 2271</strain>
    </source>
</reference>
<comment type="caution">
    <text evidence="1">The sequence shown here is derived from an EMBL/GenBank/DDBJ whole genome shotgun (WGS) entry which is preliminary data.</text>
</comment>
<evidence type="ECO:0000313" key="2">
    <source>
        <dbReference type="Proteomes" id="UP001145114"/>
    </source>
</evidence>
<organism evidence="1 2">
    <name type="scientific">Spiromyces aspiralis</name>
    <dbReference type="NCBI Taxonomy" id="68401"/>
    <lineage>
        <taxon>Eukaryota</taxon>
        <taxon>Fungi</taxon>
        <taxon>Fungi incertae sedis</taxon>
        <taxon>Zoopagomycota</taxon>
        <taxon>Kickxellomycotina</taxon>
        <taxon>Kickxellomycetes</taxon>
        <taxon>Kickxellales</taxon>
        <taxon>Kickxellaceae</taxon>
        <taxon>Spiromyces</taxon>
    </lineage>
</organism>
<sequence length="88" mass="9615">LSGPIDVYSDWIDACEDAKKKALREQQSDDNPSSAYQDAAAGRGTSSRRPAQYSDDELPDPTDIVAPPTGSPSHRGISQYDELEDELF</sequence>
<dbReference type="EMBL" id="JAMZIH010000420">
    <property type="protein sequence ID" value="KAJ1679373.1"/>
    <property type="molecule type" value="Genomic_DNA"/>
</dbReference>
<name>A0ACC1HWA0_9FUNG</name>
<dbReference type="Proteomes" id="UP001145114">
    <property type="component" value="Unassembled WGS sequence"/>
</dbReference>
<proteinExistence type="predicted"/>
<gene>
    <name evidence="1" type="ORF">EV182_002180</name>
</gene>
<evidence type="ECO:0000313" key="1">
    <source>
        <dbReference type="EMBL" id="KAJ1679373.1"/>
    </source>
</evidence>
<accession>A0ACC1HWA0</accession>
<keyword evidence="2" id="KW-1185">Reference proteome</keyword>
<protein>
    <submittedName>
        <fullName evidence="1">Uncharacterized protein</fullName>
    </submittedName>
</protein>